<dbReference type="PANTHER" id="PTHR39189">
    <property type="entry name" value="UPF0173 METAL-DEPENDENT HYDROLASE YTKL"/>
    <property type="match status" value="1"/>
</dbReference>
<dbReference type="InterPro" id="IPR036866">
    <property type="entry name" value="RibonucZ/Hydroxyglut_hydro"/>
</dbReference>
<evidence type="ECO:0000313" key="2">
    <source>
        <dbReference type="Proteomes" id="UP000183255"/>
    </source>
</evidence>
<protein>
    <submittedName>
        <fullName evidence="1">L-ascorbate metabolism protein UlaG, beta-lactamase superfamily</fullName>
    </submittedName>
</protein>
<dbReference type="EMBL" id="FNDZ01000001">
    <property type="protein sequence ID" value="SDI06393.1"/>
    <property type="molecule type" value="Genomic_DNA"/>
</dbReference>
<reference evidence="1 2" key="1">
    <citation type="submission" date="2016-10" db="EMBL/GenBank/DDBJ databases">
        <authorList>
            <person name="de Groot N.N."/>
        </authorList>
    </citation>
    <scope>NUCLEOTIDE SEQUENCE [LARGE SCALE GENOMIC DNA]</scope>
    <source>
        <strain evidence="1 2">CGMCC 1.5058</strain>
    </source>
</reference>
<proteinExistence type="predicted"/>
<dbReference type="SUPFAM" id="SSF56281">
    <property type="entry name" value="Metallo-hydrolase/oxidoreductase"/>
    <property type="match status" value="1"/>
</dbReference>
<evidence type="ECO:0000313" key="1">
    <source>
        <dbReference type="EMBL" id="SDI06393.1"/>
    </source>
</evidence>
<dbReference type="Gene3D" id="3.60.15.10">
    <property type="entry name" value="Ribonuclease Z/Hydroxyacylglutathione hydrolase-like"/>
    <property type="match status" value="1"/>
</dbReference>
<accession>A0A1G8HIB4</accession>
<dbReference type="PANTHER" id="PTHR39189:SF1">
    <property type="entry name" value="UPF0173 METAL-DEPENDENT HYDROLASE YTKL"/>
    <property type="match status" value="1"/>
</dbReference>
<name>A0A1G8HIB4_9CLOT</name>
<dbReference type="Proteomes" id="UP000183255">
    <property type="component" value="Unassembled WGS sequence"/>
</dbReference>
<gene>
    <name evidence="1" type="ORF">SAMN05421804_101593</name>
</gene>
<dbReference type="RefSeq" id="WP_051651454.1">
    <property type="nucleotide sequence ID" value="NZ_FNDZ01000001.1"/>
</dbReference>
<organism evidence="1 2">
    <name type="scientific">Proteiniclasticum ruminis</name>
    <dbReference type="NCBI Taxonomy" id="398199"/>
    <lineage>
        <taxon>Bacteria</taxon>
        <taxon>Bacillati</taxon>
        <taxon>Bacillota</taxon>
        <taxon>Clostridia</taxon>
        <taxon>Eubacteriales</taxon>
        <taxon>Clostridiaceae</taxon>
        <taxon>Proteiniclasticum</taxon>
    </lineage>
</organism>
<sequence>MKPLLTITNYGHSCFSVTYGDYTMIIDPYKENSIPGLLPLELTADDVFVTHEHSDHNARSAVKVKEKAVRSPFKVTRISCAHDKEGGRKRGMTDILLFEGENLRFAHFGDIGESLTAEKKELLKDLDLVLLPVGGFYTISPEEAKDMIHELNPHIAIPMHYRTTEFGLLDIEPLENFTSLFDQVIFYREDTLVYDREHTKQQVAVLKQKKIHQQDIHLS</sequence>
<dbReference type="Pfam" id="PF13483">
    <property type="entry name" value="Lactamase_B_3"/>
    <property type="match status" value="1"/>
</dbReference>
<dbReference type="AlphaFoldDB" id="A0A1G8HIB4"/>